<name>A0A3M3MJW5_9PSED</name>
<evidence type="ECO:0000313" key="2">
    <source>
        <dbReference type="Proteomes" id="UP000278062"/>
    </source>
</evidence>
<evidence type="ECO:0000313" key="1">
    <source>
        <dbReference type="EMBL" id="RMN92265.1"/>
    </source>
</evidence>
<dbReference type="EMBL" id="RBPL01000112">
    <property type="protein sequence ID" value="RMN92265.1"/>
    <property type="molecule type" value="Genomic_DNA"/>
</dbReference>
<dbReference type="InterPro" id="IPR036890">
    <property type="entry name" value="HATPase_C_sf"/>
</dbReference>
<dbReference type="AlphaFoldDB" id="A0A3M3MJW5"/>
<comment type="caution">
    <text evidence="1">The sequence shown here is derived from an EMBL/GenBank/DDBJ whole genome shotgun (WGS) entry which is preliminary data.</text>
</comment>
<dbReference type="GO" id="GO:0005524">
    <property type="term" value="F:ATP binding"/>
    <property type="evidence" value="ECO:0007669"/>
    <property type="project" value="UniProtKB-KW"/>
</dbReference>
<dbReference type="Proteomes" id="UP000278062">
    <property type="component" value="Unassembled WGS sequence"/>
</dbReference>
<proteinExistence type="predicted"/>
<reference evidence="1 2" key="1">
    <citation type="submission" date="2018-08" db="EMBL/GenBank/DDBJ databases">
        <title>Recombination of ecologically and evolutionarily significant loci maintains genetic cohesion in the Pseudomonas syringae species complex.</title>
        <authorList>
            <person name="Dillon M."/>
            <person name="Thakur S."/>
            <person name="Almeida R.N.D."/>
            <person name="Weir B.S."/>
            <person name="Guttman D.S."/>
        </authorList>
    </citation>
    <scope>NUCLEOTIDE SEQUENCE [LARGE SCALE GENOMIC DNA]</scope>
    <source>
        <strain evidence="1 2">1089_5</strain>
    </source>
</reference>
<sequence length="403" mass="44506">MCPEIWFSTRNDGLLEVLMKIAKNLNTYEIEDLYPLCQEDASLRLPKTMSHGGLFGVDAALTQLVISWARAHEQSVLHLYAGAESAPDRILQLGQTAAGLAALIMSSRIETEAHETIEKRAALIVIRPLIEAMYDGELRKTSSERGARPTTINLFSINFAKMEFIKPFYYGGTSPQIHSHSSFASLLEMSSALMHSKQDKKSLHKGGLPALGSVLAELIANADQHSVTDVHGVKYKKGLRGTSVKSGRIKKEDIHLISDKEPQFALFVIRNMLKDTDYLEFIEISVIDSGPGLARRWLSAKQGGPVQTLNDLPLAVELEATLECFKKHVTTKASVTSGMGLHNAVQALNKLKAYVRLRTGRVCLYQAFQGQDQVVEFNPKNWSGDRELVTAEGTVFTICIPVN</sequence>
<dbReference type="SUPFAM" id="SSF55874">
    <property type="entry name" value="ATPase domain of HSP90 chaperone/DNA topoisomerase II/histidine kinase"/>
    <property type="match status" value="1"/>
</dbReference>
<keyword evidence="1" id="KW-0547">Nucleotide-binding</keyword>
<keyword evidence="1" id="KW-0067">ATP-binding</keyword>
<organism evidence="1 2">
    <name type="scientific">Pseudomonas syringae pv. apii</name>
    <dbReference type="NCBI Taxonomy" id="81036"/>
    <lineage>
        <taxon>Bacteria</taxon>
        <taxon>Pseudomonadati</taxon>
        <taxon>Pseudomonadota</taxon>
        <taxon>Gammaproteobacteria</taxon>
        <taxon>Pseudomonadales</taxon>
        <taxon>Pseudomonadaceae</taxon>
        <taxon>Pseudomonas</taxon>
    </lineage>
</organism>
<accession>A0A3M3MJW5</accession>
<protein>
    <submittedName>
        <fullName evidence="1">ATP-binding protein</fullName>
    </submittedName>
</protein>
<gene>
    <name evidence="1" type="ORF">ALQ49_01104</name>
</gene>